<reference evidence="3 4" key="1">
    <citation type="submission" date="2020-07" db="EMBL/GenBank/DDBJ databases">
        <title>Comparative genomics of pyrophilous fungi reveals a link between fire events and developmental genes.</title>
        <authorList>
            <consortium name="DOE Joint Genome Institute"/>
            <person name="Steindorff A.S."/>
            <person name="Carver A."/>
            <person name="Calhoun S."/>
            <person name="Stillman K."/>
            <person name="Liu H."/>
            <person name="Lipzen A."/>
            <person name="Pangilinan J."/>
            <person name="Labutti K."/>
            <person name="Bruns T.D."/>
            <person name="Grigoriev I.V."/>
        </authorList>
    </citation>
    <scope>NUCLEOTIDE SEQUENCE [LARGE SCALE GENOMIC DNA]</scope>
    <source>
        <strain evidence="3 4">CBS 144469</strain>
    </source>
</reference>
<dbReference type="InterPro" id="IPR034804">
    <property type="entry name" value="SQR/QFR_C/D"/>
</dbReference>
<accession>A0A8H6IFN3</accession>
<dbReference type="GO" id="GO:0016020">
    <property type="term" value="C:membrane"/>
    <property type="evidence" value="ECO:0007669"/>
    <property type="project" value="InterPro"/>
</dbReference>
<evidence type="ECO:0000256" key="1">
    <source>
        <dbReference type="SAM" id="Phobius"/>
    </source>
</evidence>
<feature type="domain" description="Mitochondrial adapter protein MCP1 transmembrane" evidence="2">
    <location>
        <begin position="110"/>
        <end position="196"/>
    </location>
</feature>
<organism evidence="3 4">
    <name type="scientific">Ephemerocybe angulata</name>
    <dbReference type="NCBI Taxonomy" id="980116"/>
    <lineage>
        <taxon>Eukaryota</taxon>
        <taxon>Fungi</taxon>
        <taxon>Dikarya</taxon>
        <taxon>Basidiomycota</taxon>
        <taxon>Agaricomycotina</taxon>
        <taxon>Agaricomycetes</taxon>
        <taxon>Agaricomycetidae</taxon>
        <taxon>Agaricales</taxon>
        <taxon>Agaricineae</taxon>
        <taxon>Psathyrellaceae</taxon>
        <taxon>Ephemerocybe</taxon>
    </lineage>
</organism>
<keyword evidence="1" id="KW-0812">Transmembrane</keyword>
<keyword evidence="4" id="KW-1185">Reference proteome</keyword>
<feature type="transmembrane region" description="Helical" evidence="1">
    <location>
        <begin position="198"/>
        <end position="215"/>
    </location>
</feature>
<dbReference type="SUPFAM" id="SSF81343">
    <property type="entry name" value="Fumarate reductase respiratory complex transmembrane subunits"/>
    <property type="match status" value="1"/>
</dbReference>
<dbReference type="AlphaFoldDB" id="A0A8H6IFN3"/>
<name>A0A8H6IFN3_9AGAR</name>
<feature type="transmembrane region" description="Helical" evidence="1">
    <location>
        <begin position="21"/>
        <end position="41"/>
    </location>
</feature>
<dbReference type="PANTHER" id="PTHR38409:SF1">
    <property type="entry name" value="MITOCHONDRIAL ADAPTER PROTEIN MCP1"/>
    <property type="match status" value="1"/>
</dbReference>
<feature type="transmembrane region" description="Helical" evidence="1">
    <location>
        <begin position="154"/>
        <end position="177"/>
    </location>
</feature>
<dbReference type="InterPro" id="IPR039960">
    <property type="entry name" value="MCP1"/>
</dbReference>
<dbReference type="Proteomes" id="UP000521943">
    <property type="component" value="Unassembled WGS sequence"/>
</dbReference>
<dbReference type="InterPro" id="IPR012472">
    <property type="entry name" value="MCP1_TM"/>
</dbReference>
<gene>
    <name evidence="3" type="ORF">DFP72DRAFT_985838</name>
</gene>
<sequence length="241" mass="26621">MEDKRDSPVRQFLTTVTHTSAPFITTFVLIHLSAPILANVGGSSLASSTMLLGREYYQTPFAEKALVLGPITAHIVSATLKRLLSSKPSTEPRRWRSPLSVTGYAVALLYLPVHYLTHRVHPAQEAAPILAVGPSELDFEFVKHGLQTWPVRSWLIYGGLTILTVFHMSFGAGIIWSRWMKPLLPTVSIGSAKTRNRLVFGGLALPALTGLYFMSKEPVLTFSSTLTRYTASYLTSSVYRL</sequence>
<dbReference type="PANTHER" id="PTHR38409">
    <property type="entry name" value="MDM10-COMPLEMENTING PROTEIN 1"/>
    <property type="match status" value="1"/>
</dbReference>
<proteinExistence type="predicted"/>
<evidence type="ECO:0000313" key="4">
    <source>
        <dbReference type="Proteomes" id="UP000521943"/>
    </source>
</evidence>
<keyword evidence="1" id="KW-0472">Membrane</keyword>
<evidence type="ECO:0000313" key="3">
    <source>
        <dbReference type="EMBL" id="KAF6764666.1"/>
    </source>
</evidence>
<dbReference type="OrthoDB" id="10259513at2759"/>
<evidence type="ECO:0000259" key="2">
    <source>
        <dbReference type="Pfam" id="PF07950"/>
    </source>
</evidence>
<dbReference type="EMBL" id="JACGCI010000003">
    <property type="protein sequence ID" value="KAF6764666.1"/>
    <property type="molecule type" value="Genomic_DNA"/>
</dbReference>
<dbReference type="GO" id="GO:0055088">
    <property type="term" value="P:lipid homeostasis"/>
    <property type="evidence" value="ECO:0007669"/>
    <property type="project" value="InterPro"/>
</dbReference>
<dbReference type="Pfam" id="PF07950">
    <property type="entry name" value="MCP1_TM"/>
    <property type="match status" value="1"/>
</dbReference>
<keyword evidence="1" id="KW-1133">Transmembrane helix</keyword>
<protein>
    <recommendedName>
        <fullName evidence="2">Mitochondrial adapter protein MCP1 transmembrane domain-containing protein</fullName>
    </recommendedName>
</protein>
<comment type="caution">
    <text evidence="3">The sequence shown here is derived from an EMBL/GenBank/DDBJ whole genome shotgun (WGS) entry which is preliminary data.</text>
</comment>